<organism evidence="1 2">
    <name type="scientific">Sulfurovum indicum</name>
    <dbReference type="NCBI Taxonomy" id="2779528"/>
    <lineage>
        <taxon>Bacteria</taxon>
        <taxon>Pseudomonadati</taxon>
        <taxon>Campylobacterota</taxon>
        <taxon>Epsilonproteobacteria</taxon>
        <taxon>Campylobacterales</taxon>
        <taxon>Sulfurovaceae</taxon>
        <taxon>Sulfurovum</taxon>
    </lineage>
</organism>
<sequence length="361" mass="39019">MEVITGDKSSLQPLIDKKATFMLALSNTATAKIKGISQAGLPGLMHLTPTLDAEFLSRGKLKSLKKLPETQKGIPTPALISRAVHLLHPFGRIEALDLGLKTPPRFKGRLHRFGIAPSKSIAKGAGIDAKAVFEKGYAFGESYRLRDDYLILGESVPSGTTTAATAALALGYDAKALFSSSFKEVPDTIREKTITKALTNAKGSTDIFDILGSVSDNMLLFNAGFILGVNGRFPVILAGGTQMAAVLLVANSVIKALRNNRYRHSVPHMQHASFGHIMLCTTKWVAKDRNSDIKALLEMLEFPVNAYYADFDFSLSHHPALKLYDKGEAKEGVGAGGALMYGFLNGLTHEEITRQTEGFLV</sequence>
<dbReference type="PANTHER" id="PTHR38811:SF1">
    <property type="entry name" value="UPF0284 PROTEIN SLL1500"/>
    <property type="match status" value="1"/>
</dbReference>
<dbReference type="HAMAP" id="MF_01086">
    <property type="entry name" value="UPF0284"/>
    <property type="match status" value="1"/>
</dbReference>
<dbReference type="NCBIfam" id="NF003372">
    <property type="entry name" value="PRK04447.1-5"/>
    <property type="match status" value="1"/>
</dbReference>
<gene>
    <name evidence="1" type="ORF">IMZ28_04005</name>
</gene>
<dbReference type="InterPro" id="IPR002805">
    <property type="entry name" value="Nict_dMeBzImd_PRibTrfase_arc"/>
</dbReference>
<reference evidence="1 2" key="1">
    <citation type="submission" date="2020-10" db="EMBL/GenBank/DDBJ databases">
        <title>The genome of sulfurovum sp.</title>
        <authorList>
            <person name="Xie S."/>
            <person name="Shao Z."/>
            <person name="Jiang L."/>
        </authorList>
    </citation>
    <scope>NUCLEOTIDE SEQUENCE [LARGE SCALE GENOMIC DNA]</scope>
    <source>
        <strain evidence="1 2">ST-419</strain>
    </source>
</reference>
<dbReference type="SUPFAM" id="SSF52733">
    <property type="entry name" value="Nicotinate mononucleotide:5,6-dimethylbenzimidazole phosphoribosyltransferase (CobT)"/>
    <property type="match status" value="1"/>
</dbReference>
<accession>A0A7M1S777</accession>
<evidence type="ECO:0000313" key="1">
    <source>
        <dbReference type="EMBL" id="QOR62972.1"/>
    </source>
</evidence>
<dbReference type="EMBL" id="CP063164">
    <property type="protein sequence ID" value="QOR62972.1"/>
    <property type="molecule type" value="Genomic_DNA"/>
</dbReference>
<dbReference type="GO" id="GO:0008939">
    <property type="term" value="F:nicotinate-nucleotide-dimethylbenzimidazole phosphoribosyltransferase activity"/>
    <property type="evidence" value="ECO:0007669"/>
    <property type="project" value="InterPro"/>
</dbReference>
<dbReference type="InterPro" id="IPR036087">
    <property type="entry name" value="Nict_dMeBzImd_PRibTrfase_sf"/>
</dbReference>
<dbReference type="Proteomes" id="UP000595074">
    <property type="component" value="Chromosome"/>
</dbReference>
<dbReference type="CDD" id="cd02439">
    <property type="entry name" value="DMB-PRT_CobT"/>
    <property type="match status" value="1"/>
</dbReference>
<proteinExistence type="inferred from homology"/>
<dbReference type="KEGG" id="sinu:IMZ28_04005"/>
<name>A0A7M1S777_9BACT</name>
<keyword evidence="2" id="KW-1185">Reference proteome</keyword>
<evidence type="ECO:0000313" key="2">
    <source>
        <dbReference type="Proteomes" id="UP000595074"/>
    </source>
</evidence>
<dbReference type="InterPro" id="IPR003200">
    <property type="entry name" value="Nict_dMeBzImd_PRibTrfase"/>
</dbReference>
<dbReference type="PANTHER" id="PTHR38811">
    <property type="match status" value="1"/>
</dbReference>
<dbReference type="Gene3D" id="3.40.50.10210">
    <property type="match status" value="1"/>
</dbReference>
<protein>
    <submittedName>
        <fullName evidence="1">TIGR00303 family protein</fullName>
    </submittedName>
</protein>
<dbReference type="AlphaFoldDB" id="A0A7M1S777"/>